<reference evidence="1 2" key="1">
    <citation type="submission" date="2017-12" db="EMBL/GenBank/DDBJ databases">
        <title>Comparative genomics of Botrytis spp.</title>
        <authorList>
            <person name="Valero-Jimenez C.A."/>
            <person name="Tapia P."/>
            <person name="Veloso J."/>
            <person name="Silva-Moreno E."/>
            <person name="Staats M."/>
            <person name="Valdes J.H."/>
            <person name="Van Kan J.A.L."/>
        </authorList>
    </citation>
    <scope>NUCLEOTIDE SEQUENCE [LARGE SCALE GENOMIC DNA]</scope>
    <source>
        <strain evidence="1 2">MUCL11595</strain>
    </source>
</reference>
<dbReference type="AlphaFoldDB" id="A0A4Z1IF59"/>
<proteinExistence type="predicted"/>
<organism evidence="1 2">
    <name type="scientific">Botryotinia convoluta</name>
    <dbReference type="NCBI Taxonomy" id="54673"/>
    <lineage>
        <taxon>Eukaryota</taxon>
        <taxon>Fungi</taxon>
        <taxon>Dikarya</taxon>
        <taxon>Ascomycota</taxon>
        <taxon>Pezizomycotina</taxon>
        <taxon>Leotiomycetes</taxon>
        <taxon>Helotiales</taxon>
        <taxon>Sclerotiniaceae</taxon>
        <taxon>Botryotinia</taxon>
    </lineage>
</organism>
<comment type="caution">
    <text evidence="1">The sequence shown here is derived from an EMBL/GenBank/DDBJ whole genome shotgun (WGS) entry which is preliminary data.</text>
</comment>
<dbReference type="EMBL" id="PQXN01000038">
    <property type="protein sequence ID" value="TGO60098.1"/>
    <property type="molecule type" value="Genomic_DNA"/>
</dbReference>
<accession>A0A4Z1IF59</accession>
<gene>
    <name evidence="1" type="ORF">BCON_0038g00130</name>
</gene>
<dbReference type="Proteomes" id="UP000297527">
    <property type="component" value="Unassembled WGS sequence"/>
</dbReference>
<evidence type="ECO:0000313" key="2">
    <source>
        <dbReference type="Proteomes" id="UP000297527"/>
    </source>
</evidence>
<evidence type="ECO:0000313" key="1">
    <source>
        <dbReference type="EMBL" id="TGO60098.1"/>
    </source>
</evidence>
<protein>
    <submittedName>
        <fullName evidence="1">Uncharacterized protein</fullName>
    </submittedName>
</protein>
<keyword evidence="2" id="KW-1185">Reference proteome</keyword>
<name>A0A4Z1IF59_9HELO</name>
<sequence>MNDDEYRSVPNPKNDDTIALSLVPRNLKSCLPARRKLHLHLQKKALLAIGSKEHSRFEIDILLVGISTSVSVFGSQQREKKNDLGNQSDFGES</sequence>